<feature type="signal peptide" evidence="5">
    <location>
        <begin position="1"/>
        <end position="20"/>
    </location>
</feature>
<dbReference type="GO" id="GO:0043190">
    <property type="term" value="C:ATP-binding cassette (ABC) transporter complex"/>
    <property type="evidence" value="ECO:0007669"/>
    <property type="project" value="InterPro"/>
</dbReference>
<proteinExistence type="inferred from homology"/>
<keyword evidence="3" id="KW-0813">Transport</keyword>
<dbReference type="PIRSF" id="PIRSF002741">
    <property type="entry name" value="MppA"/>
    <property type="match status" value="1"/>
</dbReference>
<comment type="caution">
    <text evidence="7">The sequence shown here is derived from an EMBL/GenBank/DDBJ whole genome shotgun (WGS) entry which is preliminary data.</text>
</comment>
<comment type="similarity">
    <text evidence="2">Belongs to the bacterial solute-binding protein 5 family.</text>
</comment>
<dbReference type="AlphaFoldDB" id="A0A419A569"/>
<protein>
    <submittedName>
        <fullName evidence="7">Peptide ABC transporter substrate-binding protein</fullName>
    </submittedName>
</protein>
<sequence length="530" mass="57978">MTKLFATTALVASLALPALAVQPAEGELLAESQSFAFWLPDAVGTLDPARHAGTETADLLRQLFEGLMNEDATGAMVPGVAESHQASEDGLSWTFHLREARWSNGDPVTAGDFVHAWRRVVAPATQSEHARVFQLMNVANAARIAAGDIPPEELGVSAPDDRTLRVSLAAPTPHFPKMLSHPATFPVPRTVIEAEGEDWTQPGKLVGNGAFTLQDHDPGAEITLARNPEYWDAGGVVMDSVRAVTVNDITAALARYREGELDRVPIPAGQFPHLRQQFPDHAVALPVACTYAYVYNLSDKGPEALKDVRLRRALSLALDRDRLVNDVLQGGQRPAASWTHWAIEGFAPPETGPGQAERTARARQLLAQAGRGPDNPLGLVLQYNTDENHKLLAVAVRQAWKELGVDLALNNLDWRTHAERMESQDFDIARYAWCADYNAPAAFLDWFRSDGPNIGKWSNAEYDRLLAEARTAADPAPLYARAEAILAEEAPAAFLYHYARAEMIRPAIRGLPTESATGNWYAKDLYRLAD</sequence>
<accession>A0A419A569</accession>
<dbReference type="EMBL" id="QZEW01000054">
    <property type="protein sequence ID" value="RJL11249.1"/>
    <property type="molecule type" value="Genomic_DNA"/>
</dbReference>
<dbReference type="Gene3D" id="3.90.76.10">
    <property type="entry name" value="Dipeptide-binding Protein, Domain 1"/>
    <property type="match status" value="1"/>
</dbReference>
<gene>
    <name evidence="7" type="ORF">D3P05_13275</name>
</gene>
<dbReference type="GO" id="GO:0015833">
    <property type="term" value="P:peptide transport"/>
    <property type="evidence" value="ECO:0007669"/>
    <property type="project" value="TreeGrafter"/>
</dbReference>
<evidence type="ECO:0000256" key="2">
    <source>
        <dbReference type="ARBA" id="ARBA00005695"/>
    </source>
</evidence>
<evidence type="ECO:0000256" key="4">
    <source>
        <dbReference type="ARBA" id="ARBA00022729"/>
    </source>
</evidence>
<evidence type="ECO:0000256" key="1">
    <source>
        <dbReference type="ARBA" id="ARBA00004418"/>
    </source>
</evidence>
<evidence type="ECO:0000313" key="7">
    <source>
        <dbReference type="EMBL" id="RJL11249.1"/>
    </source>
</evidence>
<dbReference type="GO" id="GO:1904680">
    <property type="term" value="F:peptide transmembrane transporter activity"/>
    <property type="evidence" value="ECO:0007669"/>
    <property type="project" value="TreeGrafter"/>
</dbReference>
<feature type="domain" description="Solute-binding protein family 5" evidence="6">
    <location>
        <begin position="76"/>
        <end position="452"/>
    </location>
</feature>
<reference evidence="8" key="1">
    <citation type="submission" date="2018-09" db="EMBL/GenBank/DDBJ databases">
        <title>Paracoccus onubensis nov. sp. a moderate halophilic bacterium isolated from Gruta de las Maravillas (Aracena, Spain).</title>
        <authorList>
            <person name="Jurado V."/>
            <person name="Gutierrez-Patricio S."/>
            <person name="Gonzalez-Pimentel J.L."/>
            <person name="Miller A.Z."/>
            <person name="Laiz L."/>
            <person name="Saiz-Jimenez C."/>
        </authorList>
    </citation>
    <scope>NUCLEOTIDE SEQUENCE [LARGE SCALE GENOMIC DNA]</scope>
    <source>
        <strain evidence="8">DSM 26381</strain>
    </source>
</reference>
<dbReference type="CDD" id="cd08504">
    <property type="entry name" value="PBP2_OppA"/>
    <property type="match status" value="1"/>
</dbReference>
<dbReference type="Gene3D" id="3.10.105.10">
    <property type="entry name" value="Dipeptide-binding Protein, Domain 3"/>
    <property type="match status" value="1"/>
</dbReference>
<dbReference type="InterPro" id="IPR000914">
    <property type="entry name" value="SBP_5_dom"/>
</dbReference>
<dbReference type="PANTHER" id="PTHR30290:SF10">
    <property type="entry name" value="PERIPLASMIC OLIGOPEPTIDE-BINDING PROTEIN-RELATED"/>
    <property type="match status" value="1"/>
</dbReference>
<evidence type="ECO:0000256" key="3">
    <source>
        <dbReference type="ARBA" id="ARBA00022448"/>
    </source>
</evidence>
<dbReference type="Gene3D" id="3.40.190.10">
    <property type="entry name" value="Periplasmic binding protein-like II"/>
    <property type="match status" value="1"/>
</dbReference>
<evidence type="ECO:0000313" key="8">
    <source>
        <dbReference type="Proteomes" id="UP000283587"/>
    </source>
</evidence>
<comment type="subcellular location">
    <subcellularLocation>
        <location evidence="1">Periplasm</location>
    </subcellularLocation>
</comment>
<keyword evidence="8" id="KW-1185">Reference proteome</keyword>
<dbReference type="OrthoDB" id="9803988at2"/>
<dbReference type="PANTHER" id="PTHR30290">
    <property type="entry name" value="PERIPLASMIC BINDING COMPONENT OF ABC TRANSPORTER"/>
    <property type="match status" value="1"/>
</dbReference>
<dbReference type="FunFam" id="3.90.76.10:FF:000001">
    <property type="entry name" value="Oligopeptide ABC transporter substrate-binding protein"/>
    <property type="match status" value="1"/>
</dbReference>
<dbReference type="InterPro" id="IPR030678">
    <property type="entry name" value="Peptide/Ni-bd"/>
</dbReference>
<keyword evidence="4 5" id="KW-0732">Signal</keyword>
<dbReference type="InterPro" id="IPR039424">
    <property type="entry name" value="SBP_5"/>
</dbReference>
<dbReference type="SUPFAM" id="SSF53850">
    <property type="entry name" value="Periplasmic binding protein-like II"/>
    <property type="match status" value="1"/>
</dbReference>
<dbReference type="Pfam" id="PF00496">
    <property type="entry name" value="SBP_bac_5"/>
    <property type="match status" value="1"/>
</dbReference>
<dbReference type="RefSeq" id="WP_119898641.1">
    <property type="nucleotide sequence ID" value="NZ_QNRC01000008.1"/>
</dbReference>
<evidence type="ECO:0000256" key="5">
    <source>
        <dbReference type="SAM" id="SignalP"/>
    </source>
</evidence>
<organism evidence="7 8">
    <name type="scientific">Paracoccus siganidrum</name>
    <dbReference type="NCBI Taxonomy" id="1276757"/>
    <lineage>
        <taxon>Bacteria</taxon>
        <taxon>Pseudomonadati</taxon>
        <taxon>Pseudomonadota</taxon>
        <taxon>Alphaproteobacteria</taxon>
        <taxon>Rhodobacterales</taxon>
        <taxon>Paracoccaceae</taxon>
        <taxon>Paracoccus</taxon>
    </lineage>
</organism>
<dbReference type="GO" id="GO:0030288">
    <property type="term" value="C:outer membrane-bounded periplasmic space"/>
    <property type="evidence" value="ECO:0007669"/>
    <property type="project" value="TreeGrafter"/>
</dbReference>
<feature type="chain" id="PRO_5019111879" evidence="5">
    <location>
        <begin position="21"/>
        <end position="530"/>
    </location>
</feature>
<evidence type="ECO:0000259" key="6">
    <source>
        <dbReference type="Pfam" id="PF00496"/>
    </source>
</evidence>
<name>A0A419A569_9RHOB</name>
<dbReference type="Proteomes" id="UP000283587">
    <property type="component" value="Unassembled WGS sequence"/>
</dbReference>